<evidence type="ECO:0000256" key="4">
    <source>
        <dbReference type="ARBA" id="ARBA00022679"/>
    </source>
</evidence>
<feature type="domain" description="Glycosyltransferase 2-like" evidence="10">
    <location>
        <begin position="29"/>
        <end position="192"/>
    </location>
</feature>
<keyword evidence="4" id="KW-0808">Transferase</keyword>
<comment type="caution">
    <text evidence="11">The sequence shown here is derived from an EMBL/GenBank/DDBJ whole genome shotgun (WGS) entry which is preliminary data.</text>
</comment>
<evidence type="ECO:0000313" key="12">
    <source>
        <dbReference type="Proteomes" id="UP000708298"/>
    </source>
</evidence>
<dbReference type="Gene3D" id="3.90.550.10">
    <property type="entry name" value="Spore Coat Polysaccharide Biosynthesis Protein SpsA, Chain A"/>
    <property type="match status" value="1"/>
</dbReference>
<evidence type="ECO:0000256" key="1">
    <source>
        <dbReference type="ARBA" id="ARBA00004651"/>
    </source>
</evidence>
<dbReference type="GO" id="GO:0005886">
    <property type="term" value="C:plasma membrane"/>
    <property type="evidence" value="ECO:0007669"/>
    <property type="project" value="UniProtKB-SubCell"/>
</dbReference>
<reference evidence="11" key="1">
    <citation type="journal article" date="2021" name="Microorganisms">
        <title>Acidisoma silvae sp. nov. and Acidisomacellulosilytica sp. nov., Two Acidophilic Bacteria Isolated from Decaying Wood, Hydrolyzing Cellulose and Producing Poly-3-hydroxybutyrate.</title>
        <authorList>
            <person name="Mieszkin S."/>
            <person name="Pouder E."/>
            <person name="Uroz S."/>
            <person name="Simon-Colin C."/>
            <person name="Alain K."/>
        </authorList>
    </citation>
    <scope>NUCLEOTIDE SEQUENCE</scope>
    <source>
        <strain evidence="11">HW T2.11</strain>
    </source>
</reference>
<dbReference type="EMBL" id="JAESVB010000016">
    <property type="protein sequence ID" value="MCB8877685.1"/>
    <property type="molecule type" value="Genomic_DNA"/>
</dbReference>
<evidence type="ECO:0000256" key="2">
    <source>
        <dbReference type="ARBA" id="ARBA00022475"/>
    </source>
</evidence>
<evidence type="ECO:0000313" key="11">
    <source>
        <dbReference type="EMBL" id="MCB8877685.1"/>
    </source>
</evidence>
<dbReference type="InterPro" id="IPR001173">
    <property type="entry name" value="Glyco_trans_2-like"/>
</dbReference>
<keyword evidence="3" id="KW-0328">Glycosyltransferase</keyword>
<keyword evidence="7 9" id="KW-0472">Membrane</keyword>
<dbReference type="PANTHER" id="PTHR48090:SF1">
    <property type="entry name" value="PROPHAGE BACTOPRENOL GLUCOSYL TRANSFERASE HOMOLOG"/>
    <property type="match status" value="1"/>
</dbReference>
<accession>A0A963YWP1</accession>
<feature type="transmembrane region" description="Helical" evidence="9">
    <location>
        <begin position="201"/>
        <end position="218"/>
    </location>
</feature>
<dbReference type="PANTHER" id="PTHR48090">
    <property type="entry name" value="UNDECAPRENYL-PHOSPHATE 4-DEOXY-4-FORMAMIDO-L-ARABINOSE TRANSFERASE-RELATED"/>
    <property type="match status" value="1"/>
</dbReference>
<dbReference type="CDD" id="cd04187">
    <property type="entry name" value="DPM1_like_bac"/>
    <property type="match status" value="1"/>
</dbReference>
<dbReference type="InterPro" id="IPR050256">
    <property type="entry name" value="Glycosyltransferase_2"/>
</dbReference>
<evidence type="ECO:0000259" key="10">
    <source>
        <dbReference type="Pfam" id="PF00535"/>
    </source>
</evidence>
<keyword evidence="6 9" id="KW-1133">Transmembrane helix</keyword>
<evidence type="ECO:0000256" key="3">
    <source>
        <dbReference type="ARBA" id="ARBA00022676"/>
    </source>
</evidence>
<proteinExistence type="inferred from homology"/>
<protein>
    <submittedName>
        <fullName evidence="11">Glycosyltransferase family 2 protein</fullName>
    </submittedName>
</protein>
<organism evidence="11 12">
    <name type="scientific">Acidisoma silvae</name>
    <dbReference type="NCBI Taxonomy" id="2802396"/>
    <lineage>
        <taxon>Bacteria</taxon>
        <taxon>Pseudomonadati</taxon>
        <taxon>Pseudomonadota</taxon>
        <taxon>Alphaproteobacteria</taxon>
        <taxon>Acetobacterales</taxon>
        <taxon>Acidocellaceae</taxon>
        <taxon>Acidisoma</taxon>
    </lineage>
</organism>
<dbReference type="GO" id="GO:0016757">
    <property type="term" value="F:glycosyltransferase activity"/>
    <property type="evidence" value="ECO:0007669"/>
    <property type="project" value="UniProtKB-KW"/>
</dbReference>
<evidence type="ECO:0000256" key="8">
    <source>
        <dbReference type="ARBA" id="ARBA00038152"/>
    </source>
</evidence>
<dbReference type="InterPro" id="IPR029044">
    <property type="entry name" value="Nucleotide-diphossugar_trans"/>
</dbReference>
<comment type="similarity">
    <text evidence="8">Belongs to the glycosyltransferase 2 family. GtrB subfamily.</text>
</comment>
<sequence length="345" mass="38433">MDHSSVSLPPTKAHLPYDVASGEAAPFVSIVVPCHNEAENLPALYARVRAVLDGIAVSWELICVNDGSQDATLPGLIRLQQQDARVRVYDLSRNFGKEAAMSAGLDQARGEVIIPLDADLQDPPEVIPDLIAKWREGFDVVNAVREARDGEGWLKRTSAHVFYRVINRLSAIDIPRDTGDFRLLSRAAVEALRQMPERRRFMKGMFVWVGFPTASVPYRRASRHAGRTNWNYWGLWNFALEGITSFSQAPLRIASYIGLLVALLSLFYALFLIVRTMAFGNPVSGYPSLMVAILFLGGVQLVALGVIGEYVGRIYEETKQRPIYIIRRSWAADTAAKDDQDEQQA</sequence>
<gene>
    <name evidence="11" type="ORF">ASILVAE211_21000</name>
</gene>
<dbReference type="FunFam" id="3.90.550.10:FF:000079">
    <property type="entry name" value="Probable glycosyl transferase"/>
    <property type="match status" value="1"/>
</dbReference>
<keyword evidence="12" id="KW-1185">Reference proteome</keyword>
<evidence type="ECO:0000256" key="7">
    <source>
        <dbReference type="ARBA" id="ARBA00023136"/>
    </source>
</evidence>
<feature type="transmembrane region" description="Helical" evidence="9">
    <location>
        <begin position="286"/>
        <end position="311"/>
    </location>
</feature>
<name>A0A963YWP1_9PROT</name>
<keyword evidence="5 9" id="KW-0812">Transmembrane</keyword>
<dbReference type="Pfam" id="PF00535">
    <property type="entry name" value="Glycos_transf_2"/>
    <property type="match status" value="1"/>
</dbReference>
<comment type="subcellular location">
    <subcellularLocation>
        <location evidence="1">Cell membrane</location>
        <topology evidence="1">Multi-pass membrane protein</topology>
    </subcellularLocation>
</comment>
<feature type="transmembrane region" description="Helical" evidence="9">
    <location>
        <begin position="253"/>
        <end position="274"/>
    </location>
</feature>
<evidence type="ECO:0000256" key="6">
    <source>
        <dbReference type="ARBA" id="ARBA00022989"/>
    </source>
</evidence>
<dbReference type="AlphaFoldDB" id="A0A963YWP1"/>
<dbReference type="Proteomes" id="UP000708298">
    <property type="component" value="Unassembled WGS sequence"/>
</dbReference>
<dbReference type="SUPFAM" id="SSF53448">
    <property type="entry name" value="Nucleotide-diphospho-sugar transferases"/>
    <property type="match status" value="1"/>
</dbReference>
<evidence type="ECO:0000256" key="5">
    <source>
        <dbReference type="ARBA" id="ARBA00022692"/>
    </source>
</evidence>
<evidence type="ECO:0000256" key="9">
    <source>
        <dbReference type="SAM" id="Phobius"/>
    </source>
</evidence>
<keyword evidence="2" id="KW-1003">Cell membrane</keyword>
<reference evidence="11" key="2">
    <citation type="submission" date="2021-01" db="EMBL/GenBank/DDBJ databases">
        <authorList>
            <person name="Mieszkin S."/>
            <person name="Pouder E."/>
            <person name="Alain K."/>
        </authorList>
    </citation>
    <scope>NUCLEOTIDE SEQUENCE</scope>
    <source>
        <strain evidence="11">HW T2.11</strain>
    </source>
</reference>